<gene>
    <name evidence="2" type="ORF">SAMN04488081_1869</name>
</gene>
<evidence type="ECO:0000256" key="1">
    <source>
        <dbReference type="SAM" id="Phobius"/>
    </source>
</evidence>
<dbReference type="EMBL" id="FNOS01000004">
    <property type="protein sequence ID" value="SDY00452.1"/>
    <property type="molecule type" value="Genomic_DNA"/>
</dbReference>
<accession>A0A1H3GAT1</accession>
<sequence>MVFGFSGIIILVIIYFSIKISNLENRVEGLHYKLDTIKAQTNVSGYPVDEELLELLGQGEEIKAVKKARQAFGLSLVEGKRYVDNLKTDNS</sequence>
<keyword evidence="1" id="KW-1133">Transmembrane helix</keyword>
<protein>
    <recommendedName>
        <fullName evidence="4">Ribosomal protein L7/L12 C-terminal domain-containing protein</fullName>
    </recommendedName>
</protein>
<evidence type="ECO:0000313" key="2">
    <source>
        <dbReference type="EMBL" id="SDY00452.1"/>
    </source>
</evidence>
<dbReference type="Proteomes" id="UP000198647">
    <property type="component" value="Unassembled WGS sequence"/>
</dbReference>
<keyword evidence="1" id="KW-0812">Transmembrane</keyword>
<reference evidence="2 3" key="1">
    <citation type="submission" date="2016-10" db="EMBL/GenBank/DDBJ databases">
        <authorList>
            <person name="Varghese N."/>
            <person name="Submissions S."/>
        </authorList>
    </citation>
    <scope>NUCLEOTIDE SEQUENCE [LARGE SCALE GENOMIC DNA]</scope>
    <source>
        <strain evidence="2 3">DSM 20748</strain>
    </source>
</reference>
<comment type="caution">
    <text evidence="2">The sequence shown here is derived from an EMBL/GenBank/DDBJ whole genome shotgun (WGS) entry which is preliminary data.</text>
</comment>
<keyword evidence="3" id="KW-1185">Reference proteome</keyword>
<organism evidence="2 3">
    <name type="scientific">Salimicrobium album</name>
    <dbReference type="NCBI Taxonomy" id="50717"/>
    <lineage>
        <taxon>Bacteria</taxon>
        <taxon>Bacillati</taxon>
        <taxon>Bacillota</taxon>
        <taxon>Bacilli</taxon>
        <taxon>Bacillales</taxon>
        <taxon>Bacillaceae</taxon>
        <taxon>Salimicrobium</taxon>
    </lineage>
</organism>
<name>A0A1H3GAT1_9BACI</name>
<dbReference type="RefSeq" id="WP_008587207.1">
    <property type="nucleotide sequence ID" value="NZ_FNOS01000004.1"/>
</dbReference>
<keyword evidence="1" id="KW-0472">Membrane</keyword>
<evidence type="ECO:0008006" key="4">
    <source>
        <dbReference type="Google" id="ProtNLM"/>
    </source>
</evidence>
<proteinExistence type="predicted"/>
<feature type="transmembrane region" description="Helical" evidence="1">
    <location>
        <begin position="6"/>
        <end position="23"/>
    </location>
</feature>
<evidence type="ECO:0000313" key="3">
    <source>
        <dbReference type="Proteomes" id="UP000198647"/>
    </source>
</evidence>